<accession>A0ABQ4THF6</accession>
<reference evidence="3" key="1">
    <citation type="journal article" date="2021" name="Front. Microbiol.">
        <title>Comprehensive Comparative Genomics and Phenotyping of Methylobacterium Species.</title>
        <authorList>
            <person name="Alessa O."/>
            <person name="Ogura Y."/>
            <person name="Fujitani Y."/>
            <person name="Takami H."/>
            <person name="Hayashi T."/>
            <person name="Sahin N."/>
            <person name="Tani A."/>
        </authorList>
    </citation>
    <scope>NUCLEOTIDE SEQUENCE</scope>
    <source>
        <strain evidence="3">DSM 23674</strain>
    </source>
</reference>
<dbReference type="SUPFAM" id="SSF53474">
    <property type="entry name" value="alpha/beta-Hydrolases"/>
    <property type="match status" value="1"/>
</dbReference>
<name>A0ABQ4THF6_9HYPH</name>
<dbReference type="InterPro" id="IPR000639">
    <property type="entry name" value="Epox_hydrolase-like"/>
</dbReference>
<evidence type="ECO:0000313" key="3">
    <source>
        <dbReference type="EMBL" id="GJE53942.1"/>
    </source>
</evidence>
<dbReference type="Gene3D" id="3.40.50.1820">
    <property type="entry name" value="alpha/beta hydrolase"/>
    <property type="match status" value="1"/>
</dbReference>
<comment type="caution">
    <text evidence="3">The sequence shown here is derived from an EMBL/GenBank/DDBJ whole genome shotgun (WGS) entry which is preliminary data.</text>
</comment>
<gene>
    <name evidence="3" type="primary">dhmA_1</name>
    <name evidence="3" type="ORF">EKPJFOCH_0412</name>
</gene>
<organism evidence="3 4">
    <name type="scientific">Methylobacterium thuringiense</name>
    <dbReference type="NCBI Taxonomy" id="1003091"/>
    <lineage>
        <taxon>Bacteria</taxon>
        <taxon>Pseudomonadati</taxon>
        <taxon>Pseudomonadota</taxon>
        <taxon>Alphaproteobacteria</taxon>
        <taxon>Hyphomicrobiales</taxon>
        <taxon>Methylobacteriaceae</taxon>
        <taxon>Methylobacterium</taxon>
    </lineage>
</organism>
<sequence length="380" mass="40344">MFPFGTRRSAKRAVRRGAAQLTKLLTAAAKPPRSAVRTKPKAAAKVAGIKKAGAPKTGTPKTGTPKTGATVRARKADASRKAPGRFVAIDQLRVHTIVRGRGRPVVLLHGNGTMAEDFAICGLIERLATRYRVIAIDRPGFGHTARPRARIWTAVEQAALVHRVLEALKVERPLVVGHSWGTLVALALAAGGLRELRGLVLLSGYYYPSRRADVTLSKTLAMPGIGEAARAMMNPAMGRLVAAQAFRHVFRPQAVPPRFEAEFPVEIAMGATQLRASTEDASTMNTAASGLQQTYPRLQLPVAILTGDADAVVDVDEQSRRLHGEIAGSTLKVLPGLGHMIHYAGIGPVERAVDDLMAPAGKAPKAPRMSTPVGAVPGRA</sequence>
<feature type="region of interest" description="Disordered" evidence="1">
    <location>
        <begin position="360"/>
        <end position="380"/>
    </location>
</feature>
<dbReference type="EMBL" id="BPRA01000002">
    <property type="protein sequence ID" value="GJE53942.1"/>
    <property type="molecule type" value="Genomic_DNA"/>
</dbReference>
<dbReference type="PANTHER" id="PTHR43798">
    <property type="entry name" value="MONOACYLGLYCEROL LIPASE"/>
    <property type="match status" value="1"/>
</dbReference>
<evidence type="ECO:0000256" key="1">
    <source>
        <dbReference type="SAM" id="MobiDB-lite"/>
    </source>
</evidence>
<feature type="region of interest" description="Disordered" evidence="1">
    <location>
        <begin position="29"/>
        <end position="77"/>
    </location>
</feature>
<dbReference type="PANTHER" id="PTHR43798:SF33">
    <property type="entry name" value="HYDROLASE, PUTATIVE (AFU_ORTHOLOGUE AFUA_2G14860)-RELATED"/>
    <property type="match status" value="1"/>
</dbReference>
<dbReference type="InterPro" id="IPR000073">
    <property type="entry name" value="AB_hydrolase_1"/>
</dbReference>
<protein>
    <submittedName>
        <fullName evidence="3">Haloalkane dehalogenase</fullName>
    </submittedName>
</protein>
<proteinExistence type="predicted"/>
<dbReference type="Pfam" id="PF00561">
    <property type="entry name" value="Abhydrolase_1"/>
    <property type="match status" value="1"/>
</dbReference>
<keyword evidence="4" id="KW-1185">Reference proteome</keyword>
<evidence type="ECO:0000259" key="2">
    <source>
        <dbReference type="Pfam" id="PF00561"/>
    </source>
</evidence>
<dbReference type="InterPro" id="IPR050266">
    <property type="entry name" value="AB_hydrolase_sf"/>
</dbReference>
<dbReference type="RefSeq" id="WP_238230565.1">
    <property type="nucleotide sequence ID" value="NZ_BPRA01000002.1"/>
</dbReference>
<dbReference type="InterPro" id="IPR029058">
    <property type="entry name" value="AB_hydrolase_fold"/>
</dbReference>
<feature type="domain" description="AB hydrolase-1" evidence="2">
    <location>
        <begin position="104"/>
        <end position="343"/>
    </location>
</feature>
<feature type="compositionally biased region" description="Low complexity" evidence="1">
    <location>
        <begin position="43"/>
        <end position="70"/>
    </location>
</feature>
<reference evidence="3" key="2">
    <citation type="submission" date="2021-08" db="EMBL/GenBank/DDBJ databases">
        <authorList>
            <person name="Tani A."/>
            <person name="Ola A."/>
            <person name="Ogura Y."/>
            <person name="Katsura K."/>
            <person name="Hayashi T."/>
        </authorList>
    </citation>
    <scope>NUCLEOTIDE SEQUENCE</scope>
    <source>
        <strain evidence="3">DSM 23674</strain>
    </source>
</reference>
<dbReference type="PRINTS" id="PR00412">
    <property type="entry name" value="EPOXHYDRLASE"/>
</dbReference>
<dbReference type="PRINTS" id="PR00111">
    <property type="entry name" value="ABHYDROLASE"/>
</dbReference>
<evidence type="ECO:0000313" key="4">
    <source>
        <dbReference type="Proteomes" id="UP001055101"/>
    </source>
</evidence>
<dbReference type="Proteomes" id="UP001055101">
    <property type="component" value="Unassembled WGS sequence"/>
</dbReference>